<sequence>MEIEIRLTGKWCNPTELARCLGNQAYGKLSLIIYHNTVYYAIMTVGFLISLRMLFRTSDLLTLPYLDQ</sequence>
<evidence type="ECO:0000313" key="2">
    <source>
        <dbReference type="EMBL" id="KAK4018150.1"/>
    </source>
</evidence>
<feature type="transmembrane region" description="Helical" evidence="1">
    <location>
        <begin position="37"/>
        <end position="55"/>
    </location>
</feature>
<keyword evidence="1" id="KW-0472">Membrane</keyword>
<dbReference type="EMBL" id="JAOYFB010000036">
    <property type="protein sequence ID" value="KAK4018150.1"/>
    <property type="molecule type" value="Genomic_DNA"/>
</dbReference>
<keyword evidence="1" id="KW-1133">Transmembrane helix</keyword>
<proteinExistence type="predicted"/>
<comment type="caution">
    <text evidence="2">The sequence shown here is derived from an EMBL/GenBank/DDBJ whole genome shotgun (WGS) entry which is preliminary data.</text>
</comment>
<evidence type="ECO:0000313" key="3">
    <source>
        <dbReference type="Proteomes" id="UP001234178"/>
    </source>
</evidence>
<keyword evidence="1" id="KW-0812">Transmembrane</keyword>
<dbReference type="Proteomes" id="UP001234178">
    <property type="component" value="Unassembled WGS sequence"/>
</dbReference>
<accession>A0ABQ9ZZ16</accession>
<name>A0ABQ9ZZ16_9CRUS</name>
<organism evidence="2 3">
    <name type="scientific">Daphnia magna</name>
    <dbReference type="NCBI Taxonomy" id="35525"/>
    <lineage>
        <taxon>Eukaryota</taxon>
        <taxon>Metazoa</taxon>
        <taxon>Ecdysozoa</taxon>
        <taxon>Arthropoda</taxon>
        <taxon>Crustacea</taxon>
        <taxon>Branchiopoda</taxon>
        <taxon>Diplostraca</taxon>
        <taxon>Cladocera</taxon>
        <taxon>Anomopoda</taxon>
        <taxon>Daphniidae</taxon>
        <taxon>Daphnia</taxon>
    </lineage>
</organism>
<reference evidence="2 3" key="1">
    <citation type="journal article" date="2023" name="Nucleic Acids Res.">
        <title>The hologenome of Daphnia magna reveals possible DNA methylation and microbiome-mediated evolution of the host genome.</title>
        <authorList>
            <person name="Chaturvedi A."/>
            <person name="Li X."/>
            <person name="Dhandapani V."/>
            <person name="Marshall H."/>
            <person name="Kissane S."/>
            <person name="Cuenca-Cambronero M."/>
            <person name="Asole G."/>
            <person name="Calvet F."/>
            <person name="Ruiz-Romero M."/>
            <person name="Marangio P."/>
            <person name="Guigo R."/>
            <person name="Rago D."/>
            <person name="Mirbahai L."/>
            <person name="Eastwood N."/>
            <person name="Colbourne J.K."/>
            <person name="Zhou J."/>
            <person name="Mallon E."/>
            <person name="Orsini L."/>
        </authorList>
    </citation>
    <scope>NUCLEOTIDE SEQUENCE [LARGE SCALE GENOMIC DNA]</scope>
    <source>
        <strain evidence="2">LRV0_1</strain>
    </source>
</reference>
<keyword evidence="3" id="KW-1185">Reference proteome</keyword>
<protein>
    <submittedName>
        <fullName evidence="2">Uncharacterized protein</fullName>
    </submittedName>
</protein>
<gene>
    <name evidence="2" type="ORF">OUZ56_000220</name>
</gene>
<evidence type="ECO:0000256" key="1">
    <source>
        <dbReference type="SAM" id="Phobius"/>
    </source>
</evidence>